<dbReference type="Proteomes" id="UP001218638">
    <property type="component" value="Chromosome"/>
</dbReference>
<sequence>MRFPRFLTIMCGLLSASVVSFAAIDLRINLGTNGPDGNWIQVGNSIDTFPAIDFATGNDTGARVSTLLSAFQGGNGDGSIVEDWLPDLAEQTSASINRGAGSVNITNLPAGTYRVEVVATKPFEVYGGKYTVNDVRADITFRGLTPPEVWQESTDGRDPIDWQIWSNIAVEAGGSLEVVVRLSGTSWASIGAIRVTSAADPGNEEPGEDPDDDGSDDSGNHGENGDNNDGGANPGGSLSNLSVRSTAGSGDATMVVGFAIGGGTKSVLVRGIGPTLTNFNIPTAITDARLRLFATGTSDAIATNTNWSGDTAVAAAASTAGAFALDASSLDAAFLREMSPGAYSVHIESGDGSPGIALAELYDASVGGTGHLTNVSARSTVGTGNDLLILGFVVAGDAPVTVLIRGIGPTLTDFNISGALADPELKLFADGSTAPVATNDNWSGEATLAATFNTVGAFALSSDVSADAAMVVTLQPGVYTAQLSGVSDTTGIGLLELYFVP</sequence>
<feature type="compositionally biased region" description="Low complexity" evidence="1">
    <location>
        <begin position="225"/>
        <end position="237"/>
    </location>
</feature>
<reference evidence="3" key="1">
    <citation type="submission" date="2023-03" db="EMBL/GenBank/DDBJ databases">
        <title>Lomoglobus Profundus gen. nov., sp. nov., a novel member of the phylum Verrucomicrobia, isolated from deep-marine sediment of South China Sea.</title>
        <authorList>
            <person name="Ahmad T."/>
            <person name="Ishaq S.E."/>
            <person name="Wang F."/>
        </authorList>
    </citation>
    <scope>NUCLEOTIDE SEQUENCE</scope>
    <source>
        <strain evidence="3">LMO-M01</strain>
    </source>
</reference>
<dbReference type="KEGG" id="slom:PXH66_13700"/>
<evidence type="ECO:0008006" key="5">
    <source>
        <dbReference type="Google" id="ProtNLM"/>
    </source>
</evidence>
<protein>
    <recommendedName>
        <fullName evidence="5">Carboxypeptidase regulatory-like domain-containing protein</fullName>
    </recommendedName>
</protein>
<keyword evidence="4" id="KW-1185">Reference proteome</keyword>
<evidence type="ECO:0000256" key="1">
    <source>
        <dbReference type="SAM" id="MobiDB-lite"/>
    </source>
</evidence>
<gene>
    <name evidence="3" type="ORF">PXH66_13700</name>
</gene>
<evidence type="ECO:0000313" key="4">
    <source>
        <dbReference type="Proteomes" id="UP001218638"/>
    </source>
</evidence>
<dbReference type="EMBL" id="CP119075">
    <property type="protein sequence ID" value="WED63388.1"/>
    <property type="molecule type" value="Genomic_DNA"/>
</dbReference>
<dbReference type="RefSeq" id="WP_330929235.1">
    <property type="nucleotide sequence ID" value="NZ_CP119075.1"/>
</dbReference>
<evidence type="ECO:0000313" key="3">
    <source>
        <dbReference type="EMBL" id="WED63388.1"/>
    </source>
</evidence>
<dbReference type="AlphaFoldDB" id="A0AAE9ZY93"/>
<proteinExistence type="predicted"/>
<keyword evidence="2" id="KW-0732">Signal</keyword>
<feature type="signal peptide" evidence="2">
    <location>
        <begin position="1"/>
        <end position="22"/>
    </location>
</feature>
<evidence type="ECO:0000256" key="2">
    <source>
        <dbReference type="SAM" id="SignalP"/>
    </source>
</evidence>
<organism evidence="3 4">
    <name type="scientific">Synoicihabitans lomoniglobus</name>
    <dbReference type="NCBI Taxonomy" id="2909285"/>
    <lineage>
        <taxon>Bacteria</taxon>
        <taxon>Pseudomonadati</taxon>
        <taxon>Verrucomicrobiota</taxon>
        <taxon>Opitutia</taxon>
        <taxon>Opitutales</taxon>
        <taxon>Opitutaceae</taxon>
        <taxon>Synoicihabitans</taxon>
    </lineage>
</organism>
<name>A0AAE9ZY93_9BACT</name>
<feature type="chain" id="PRO_5041908784" description="Carboxypeptidase regulatory-like domain-containing protein" evidence="2">
    <location>
        <begin position="23"/>
        <end position="501"/>
    </location>
</feature>
<feature type="compositionally biased region" description="Acidic residues" evidence="1">
    <location>
        <begin position="202"/>
        <end position="216"/>
    </location>
</feature>
<feature type="region of interest" description="Disordered" evidence="1">
    <location>
        <begin position="196"/>
        <end position="244"/>
    </location>
</feature>
<accession>A0AAE9ZY93</accession>